<dbReference type="Proteomes" id="UP000516134">
    <property type="component" value="Chromosome"/>
</dbReference>
<sequence>MGRAIVKDRKGDAAGAASDRASAIKLSADIEDVYRGYGLEIGVKPTATQANASSS</sequence>
<dbReference type="RefSeq" id="WP_187713995.1">
    <property type="nucleotide sequence ID" value="NZ_CP060780.1"/>
</dbReference>
<evidence type="ECO:0000313" key="1">
    <source>
        <dbReference type="EMBL" id="QNP42563.1"/>
    </source>
</evidence>
<organism evidence="1 2">
    <name type="scientific">Sphingomonas daechungensis</name>
    <dbReference type="NCBI Taxonomy" id="1176646"/>
    <lineage>
        <taxon>Bacteria</taxon>
        <taxon>Pseudomonadati</taxon>
        <taxon>Pseudomonadota</taxon>
        <taxon>Alphaproteobacteria</taxon>
        <taxon>Sphingomonadales</taxon>
        <taxon>Sphingomonadaceae</taxon>
        <taxon>Sphingomonas</taxon>
    </lineage>
</organism>
<protein>
    <submittedName>
        <fullName evidence="1">Uncharacterized protein</fullName>
    </submittedName>
</protein>
<accession>A0ABX6T1G1</accession>
<dbReference type="EMBL" id="CP060780">
    <property type="protein sequence ID" value="QNP42563.1"/>
    <property type="molecule type" value="Genomic_DNA"/>
</dbReference>
<reference evidence="1 2" key="1">
    <citation type="submission" date="2020-08" db="EMBL/GenBank/DDBJ databases">
        <title>Genome sequence of Sphingomonas daechungensis KACC 18115T.</title>
        <authorList>
            <person name="Hyun D.-W."/>
            <person name="Bae J.-W."/>
        </authorList>
    </citation>
    <scope>NUCLEOTIDE SEQUENCE [LARGE SCALE GENOMIC DNA]</scope>
    <source>
        <strain evidence="1 2">KACC 18115</strain>
    </source>
</reference>
<name>A0ABX6T1G1_9SPHN</name>
<gene>
    <name evidence="1" type="ORF">H9L15_10105</name>
</gene>
<keyword evidence="2" id="KW-1185">Reference proteome</keyword>
<evidence type="ECO:0000313" key="2">
    <source>
        <dbReference type="Proteomes" id="UP000516134"/>
    </source>
</evidence>
<proteinExistence type="predicted"/>